<evidence type="ECO:0000259" key="2">
    <source>
        <dbReference type="PROSITE" id="PS50056"/>
    </source>
</evidence>
<feature type="domain" description="Tyrosine specific protein phosphatases" evidence="2">
    <location>
        <begin position="10"/>
        <end position="88"/>
    </location>
</feature>
<dbReference type="Gene3D" id="3.90.190.10">
    <property type="entry name" value="Protein tyrosine phosphatase superfamily"/>
    <property type="match status" value="1"/>
</dbReference>
<dbReference type="EMBL" id="ML737140">
    <property type="protein sequence ID" value="KAE8341465.1"/>
    <property type="molecule type" value="Genomic_DNA"/>
</dbReference>
<dbReference type="AlphaFoldDB" id="A0A5N6Y7K2"/>
<evidence type="ECO:0000313" key="3">
    <source>
        <dbReference type="EMBL" id="KAE8341465.1"/>
    </source>
</evidence>
<dbReference type="Proteomes" id="UP000325558">
    <property type="component" value="Unassembled WGS sequence"/>
</dbReference>
<accession>A0A5N6Y7K2</accession>
<dbReference type="Pfam" id="PF00102">
    <property type="entry name" value="Y_phosphatase"/>
    <property type="match status" value="1"/>
</dbReference>
<dbReference type="PRINTS" id="PR00700">
    <property type="entry name" value="PRTYPHPHTASE"/>
</dbReference>
<reference evidence="3" key="1">
    <citation type="submission" date="2019-04" db="EMBL/GenBank/DDBJ databases">
        <title>Friends and foes A comparative genomics study of 23 Aspergillus species from section Flavi.</title>
        <authorList>
            <consortium name="DOE Joint Genome Institute"/>
            <person name="Kjaerbolling I."/>
            <person name="Vesth T."/>
            <person name="Frisvad J.C."/>
            <person name="Nybo J.L."/>
            <person name="Theobald S."/>
            <person name="Kildgaard S."/>
            <person name="Isbrandt T."/>
            <person name="Kuo A."/>
            <person name="Sato A."/>
            <person name="Lyhne E.K."/>
            <person name="Kogle M.E."/>
            <person name="Wiebenga A."/>
            <person name="Kun R.S."/>
            <person name="Lubbers R.J."/>
            <person name="Makela M.R."/>
            <person name="Barry K."/>
            <person name="Chovatia M."/>
            <person name="Clum A."/>
            <person name="Daum C."/>
            <person name="Haridas S."/>
            <person name="He G."/>
            <person name="LaButti K."/>
            <person name="Lipzen A."/>
            <person name="Mondo S."/>
            <person name="Riley R."/>
            <person name="Salamov A."/>
            <person name="Simmons B.A."/>
            <person name="Magnuson J.K."/>
            <person name="Henrissat B."/>
            <person name="Mortensen U.H."/>
            <person name="Larsen T.O."/>
            <person name="Devries R.P."/>
            <person name="Grigoriev I.V."/>
            <person name="Machida M."/>
            <person name="Baker S.E."/>
            <person name="Andersen M.R."/>
        </authorList>
    </citation>
    <scope>NUCLEOTIDE SEQUENCE</scope>
    <source>
        <strain evidence="3">CBS 117612</strain>
    </source>
</reference>
<dbReference type="GO" id="GO:0004725">
    <property type="term" value="F:protein tyrosine phosphatase activity"/>
    <property type="evidence" value="ECO:0007669"/>
    <property type="project" value="InterPro"/>
</dbReference>
<dbReference type="InterPro" id="IPR000387">
    <property type="entry name" value="Tyr_Pase_dom"/>
</dbReference>
<dbReference type="PROSITE" id="PS50056">
    <property type="entry name" value="TYR_PHOSPHATASE_2"/>
    <property type="match status" value="1"/>
</dbReference>
<dbReference type="InterPro" id="IPR000242">
    <property type="entry name" value="PTP_cat"/>
</dbReference>
<dbReference type="PROSITE" id="PS50055">
    <property type="entry name" value="TYR_PHOSPHATASE_PTP"/>
    <property type="match status" value="1"/>
</dbReference>
<sequence length="113" mass="13477">MQAVDPEKLQFLINEVDKKFTGQKIIVKCEFGEGRTGVFIEAREMYRATVKVKSTKWFFSSRGDPIQEYTKELRTKRAYMIDSFEQYEFLHTWAARMWTMTAGDYAHQSWPCW</sequence>
<dbReference type="InterPro" id="IPR029021">
    <property type="entry name" value="Prot-tyrosine_phosphatase-like"/>
</dbReference>
<gene>
    <name evidence="3" type="ORF">BDV24DRAFT_163303</name>
</gene>
<dbReference type="OrthoDB" id="4464840at2759"/>
<evidence type="ECO:0000259" key="1">
    <source>
        <dbReference type="PROSITE" id="PS50055"/>
    </source>
</evidence>
<dbReference type="SUPFAM" id="SSF52799">
    <property type="entry name" value="(Phosphotyrosine protein) phosphatases II"/>
    <property type="match status" value="1"/>
</dbReference>
<name>A0A5N6Y7K2_9EURO</name>
<organism evidence="3">
    <name type="scientific">Aspergillus arachidicola</name>
    <dbReference type="NCBI Taxonomy" id="656916"/>
    <lineage>
        <taxon>Eukaryota</taxon>
        <taxon>Fungi</taxon>
        <taxon>Dikarya</taxon>
        <taxon>Ascomycota</taxon>
        <taxon>Pezizomycotina</taxon>
        <taxon>Eurotiomycetes</taxon>
        <taxon>Eurotiomycetidae</taxon>
        <taxon>Eurotiales</taxon>
        <taxon>Aspergillaceae</taxon>
        <taxon>Aspergillus</taxon>
        <taxon>Aspergillus subgen. Circumdati</taxon>
    </lineage>
</organism>
<protein>
    <submittedName>
        <fullName evidence="3">Uncharacterized protein</fullName>
    </submittedName>
</protein>
<proteinExistence type="predicted"/>
<feature type="domain" description="Tyrosine-protein phosphatase" evidence="1">
    <location>
        <begin position="6"/>
        <end position="97"/>
    </location>
</feature>